<evidence type="ECO:0000313" key="2">
    <source>
        <dbReference type="EMBL" id="GEP97428.1"/>
    </source>
</evidence>
<proteinExistence type="predicted"/>
<dbReference type="Gene3D" id="2.130.10.10">
    <property type="entry name" value="YVTN repeat-like/Quinoprotein amine dehydrogenase"/>
    <property type="match status" value="1"/>
</dbReference>
<dbReference type="InterPro" id="IPR011658">
    <property type="entry name" value="PA14_dom"/>
</dbReference>
<sequence>MIRDSLPNPAVSFSFTLGSTLRTSAGVYTEDSVLVKTLWSGITYSSGTHTATWDGTTDEGTLAADGNYKVRVLSNNVQYAWEGTIGNNSDADTGASVQGGYAPIITMAVAGQYAYIAKGYSEGTPSQVKFNLNTPRAGIQIQPPGENTGQQTTFVASDSTNVYWAGNDPFNKTLYFIFATRTSDDQEVTFPVYGSPVDAARGKLYKSCIDTVKNENSIITGMAVQPTGKFLFVSHGQLNALHVLDKTTGQLLQTLSYTAPGVLATDTANHLWMAHTSGGSGTIEQFSVDTSGILTSTGVTVSGVIKPLALGVSPDNQLIVAADGDSTSQQLKAYSNLTGAASWTYGLAGGYVNGPDVTNDKFYFRDVRSTMNTFIAFEADGSFWVGDPGNCRVQHYAADRTFIDNILYQPNFYSCFVDYNNPTRVFGAFREYEIDYSKPLARNNGSWKLVKNWGYNVPAAYANQYNILRNVNTLSNGRTYALLRKLGTTKWEVVELPASGNLRFTNTLVEVDNTHLYPDGSLRKVTRLFLNQPTVWSKRELTGFDGANNPQWGAFTTVAKTQPATASDPGYWGDANRLRPGEVTSSGIVLSFDGAGAHAGFDNYHLGGVRVGDSTWLWRVAPSTTKDYNGPFPPDGAYDIGNGVQYSGVSAMAVDRHIFWGYHGEFWKNSQTNKWNHVYDDGLFVGQFGITGPEVAGKLAPAEMAGNAFSANMIRMGDTAYLYHNDEGLKLSGGIHRWRVTGLSTVQEQEVPVSFSMTGNGLLASYYNGTDLNNMRLAKHRIDSTVHMDLADTDLADTTDFSVSWTGYIVPQYSELYTLYANANKRVRLWVNDKMLIDTTGPGEFKDSLILAAGQRYPVRLEIMQDGGGAVASLLWSSSSQPKAEVPYSRLYPAPAPDYSGGYDLLENLPFRSIMEDSMYGWRRDPVPEDYTDQYTKYWSVKTNIKTYATKDRDVYIRFRSKIANTVATVDRDLGEVSSAAWELSGDLNYERNYPNEDSLKLGPDGNGGSFMEVLDDQGRVIVRFFWNMKYRSKDTRLYANNKIIINGHNDVMKPIYSVAQPFSINMSGDSATVTYADFPPVTVAALDTAAHTDKPAKVRFYCWYKSWNSDRIIDISRLKFALGTPMPLLMRNSNSEQLKEPLQPQPPVFKVFPNPVNGATFYIRFTDPVTKDVRVRITDMSGKTVFYKRISGSVVELDRKLPAGVYIVTVNEKHSSKLMVY</sequence>
<accession>A0A512RP02</accession>
<name>A0A512RP02_9BACT</name>
<dbReference type="SUPFAM" id="SSF56988">
    <property type="entry name" value="Anthrax protective antigen"/>
    <property type="match status" value="1"/>
</dbReference>
<dbReference type="EMBL" id="BKAU01000004">
    <property type="protein sequence ID" value="GEP97428.1"/>
    <property type="molecule type" value="Genomic_DNA"/>
</dbReference>
<dbReference type="Gene3D" id="3.90.182.10">
    <property type="entry name" value="Toxin - Anthrax Protective Antigen,domain 1"/>
    <property type="match status" value="1"/>
</dbReference>
<organism evidence="2 3">
    <name type="scientific">Chitinophaga cymbidii</name>
    <dbReference type="NCBI Taxonomy" id="1096750"/>
    <lineage>
        <taxon>Bacteria</taxon>
        <taxon>Pseudomonadati</taxon>
        <taxon>Bacteroidota</taxon>
        <taxon>Chitinophagia</taxon>
        <taxon>Chitinophagales</taxon>
        <taxon>Chitinophagaceae</taxon>
        <taxon>Chitinophaga</taxon>
    </lineage>
</organism>
<dbReference type="InterPro" id="IPR037524">
    <property type="entry name" value="PA14/GLEYA"/>
</dbReference>
<evidence type="ECO:0000313" key="3">
    <source>
        <dbReference type="Proteomes" id="UP000321436"/>
    </source>
</evidence>
<reference evidence="2 3" key="1">
    <citation type="submission" date="2019-07" db="EMBL/GenBank/DDBJ databases">
        <title>Whole genome shotgun sequence of Chitinophaga cymbidii NBRC 109752.</title>
        <authorList>
            <person name="Hosoyama A."/>
            <person name="Uohara A."/>
            <person name="Ohji S."/>
            <person name="Ichikawa N."/>
        </authorList>
    </citation>
    <scope>NUCLEOTIDE SEQUENCE [LARGE SCALE GENOMIC DNA]</scope>
    <source>
        <strain evidence="2 3">NBRC 109752</strain>
    </source>
</reference>
<dbReference type="Pfam" id="PF07691">
    <property type="entry name" value="PA14"/>
    <property type="match status" value="1"/>
</dbReference>
<protein>
    <recommendedName>
        <fullName evidence="1">PA14 domain-containing protein</fullName>
    </recommendedName>
</protein>
<dbReference type="SUPFAM" id="SSF63829">
    <property type="entry name" value="Calcium-dependent phosphotriesterase"/>
    <property type="match status" value="1"/>
</dbReference>
<feature type="domain" description="PA14" evidence="1">
    <location>
        <begin position="757"/>
        <end position="890"/>
    </location>
</feature>
<dbReference type="NCBIfam" id="TIGR04183">
    <property type="entry name" value="Por_Secre_tail"/>
    <property type="match status" value="1"/>
</dbReference>
<dbReference type="SUPFAM" id="SSF101898">
    <property type="entry name" value="NHL repeat"/>
    <property type="match status" value="1"/>
</dbReference>
<dbReference type="InterPro" id="IPR015943">
    <property type="entry name" value="WD40/YVTN_repeat-like_dom_sf"/>
</dbReference>
<keyword evidence="3" id="KW-1185">Reference proteome</keyword>
<dbReference type="SMART" id="SM00758">
    <property type="entry name" value="PA14"/>
    <property type="match status" value="1"/>
</dbReference>
<evidence type="ECO:0000259" key="1">
    <source>
        <dbReference type="PROSITE" id="PS51820"/>
    </source>
</evidence>
<dbReference type="Proteomes" id="UP000321436">
    <property type="component" value="Unassembled WGS sequence"/>
</dbReference>
<dbReference type="InterPro" id="IPR026444">
    <property type="entry name" value="Secre_tail"/>
</dbReference>
<comment type="caution">
    <text evidence="2">The sequence shown here is derived from an EMBL/GenBank/DDBJ whole genome shotgun (WGS) entry which is preliminary data.</text>
</comment>
<dbReference type="AlphaFoldDB" id="A0A512RP02"/>
<gene>
    <name evidence="2" type="ORF">CCY01nite_36880</name>
</gene>
<dbReference type="PROSITE" id="PS51820">
    <property type="entry name" value="PA14"/>
    <property type="match status" value="1"/>
</dbReference>
<dbReference type="Pfam" id="PF18962">
    <property type="entry name" value="Por_Secre_tail"/>
    <property type="match status" value="1"/>
</dbReference>
<dbReference type="Gene3D" id="2.60.40.4070">
    <property type="match status" value="1"/>
</dbReference>